<proteinExistence type="predicted"/>
<organism evidence="2 3">
    <name type="scientific">Micropruina glycogenica</name>
    <dbReference type="NCBI Taxonomy" id="75385"/>
    <lineage>
        <taxon>Bacteria</taxon>
        <taxon>Bacillati</taxon>
        <taxon>Actinomycetota</taxon>
        <taxon>Actinomycetes</taxon>
        <taxon>Propionibacteriales</taxon>
        <taxon>Nocardioidaceae</taxon>
        <taxon>Micropruina</taxon>
    </lineage>
</organism>
<dbReference type="InterPro" id="IPR036259">
    <property type="entry name" value="MFS_trans_sf"/>
</dbReference>
<gene>
    <name evidence="2" type="ORF">MPLG2_2194</name>
</gene>
<evidence type="ECO:0000313" key="3">
    <source>
        <dbReference type="Proteomes" id="UP000238164"/>
    </source>
</evidence>
<feature type="transmembrane region" description="Helical" evidence="1">
    <location>
        <begin position="21"/>
        <end position="42"/>
    </location>
</feature>
<dbReference type="AlphaFoldDB" id="A0A2N9JGK3"/>
<accession>A0A2N9JGK3</accession>
<feature type="transmembrane region" description="Helical" evidence="1">
    <location>
        <begin position="167"/>
        <end position="188"/>
    </location>
</feature>
<name>A0A2N9JGK3_9ACTN</name>
<feature type="transmembrane region" description="Helical" evidence="1">
    <location>
        <begin position="78"/>
        <end position="99"/>
    </location>
</feature>
<feature type="transmembrane region" description="Helical" evidence="1">
    <location>
        <begin position="373"/>
        <end position="396"/>
    </location>
</feature>
<dbReference type="EMBL" id="LT985188">
    <property type="protein sequence ID" value="SPD87224.1"/>
    <property type="molecule type" value="Genomic_DNA"/>
</dbReference>
<dbReference type="Gene3D" id="1.20.1250.20">
    <property type="entry name" value="MFS general substrate transporter like domains"/>
    <property type="match status" value="2"/>
</dbReference>
<keyword evidence="1" id="KW-0472">Membrane</keyword>
<keyword evidence="1" id="KW-1133">Transmembrane helix</keyword>
<keyword evidence="3" id="KW-1185">Reference proteome</keyword>
<protein>
    <submittedName>
        <fullName evidence="2">Predicted arabinose efflux permease, MFS family</fullName>
    </submittedName>
</protein>
<reference evidence="2 3" key="1">
    <citation type="submission" date="2018-02" db="EMBL/GenBank/DDBJ databases">
        <authorList>
            <person name="Cohen D.B."/>
            <person name="Kent A.D."/>
        </authorList>
    </citation>
    <scope>NUCLEOTIDE SEQUENCE [LARGE SCALE GENOMIC DNA]</scope>
    <source>
        <strain evidence="2">1</strain>
    </source>
</reference>
<dbReference type="KEGG" id="mgg:MPLG2_2194"/>
<dbReference type="InterPro" id="IPR011701">
    <property type="entry name" value="MFS"/>
</dbReference>
<dbReference type="PANTHER" id="PTHR23542">
    <property type="match status" value="1"/>
</dbReference>
<dbReference type="Proteomes" id="UP000238164">
    <property type="component" value="Chromosome 1"/>
</dbReference>
<feature type="transmembrane region" description="Helical" evidence="1">
    <location>
        <begin position="48"/>
        <end position="66"/>
    </location>
</feature>
<dbReference type="OrthoDB" id="9180256at2"/>
<evidence type="ECO:0000256" key="1">
    <source>
        <dbReference type="SAM" id="Phobius"/>
    </source>
</evidence>
<feature type="transmembrane region" description="Helical" evidence="1">
    <location>
        <begin position="286"/>
        <end position="303"/>
    </location>
</feature>
<dbReference type="PANTHER" id="PTHR23542:SF1">
    <property type="entry name" value="MAJOR FACILITATOR SUPERFAMILY (MFS) PROFILE DOMAIN-CONTAINING PROTEIN"/>
    <property type="match status" value="1"/>
</dbReference>
<dbReference type="GO" id="GO:0022857">
    <property type="term" value="F:transmembrane transporter activity"/>
    <property type="evidence" value="ECO:0007669"/>
    <property type="project" value="InterPro"/>
</dbReference>
<feature type="transmembrane region" description="Helical" evidence="1">
    <location>
        <begin position="214"/>
        <end position="238"/>
    </location>
</feature>
<feature type="transmembrane region" description="Helical" evidence="1">
    <location>
        <begin position="253"/>
        <end position="274"/>
    </location>
</feature>
<dbReference type="RefSeq" id="WP_105186000.1">
    <property type="nucleotide sequence ID" value="NZ_BAAAGO010000004.1"/>
</dbReference>
<feature type="transmembrane region" description="Helical" evidence="1">
    <location>
        <begin position="343"/>
        <end position="361"/>
    </location>
</feature>
<keyword evidence="1" id="KW-0812">Transmembrane</keyword>
<feature type="transmembrane region" description="Helical" evidence="1">
    <location>
        <begin position="309"/>
        <end position="331"/>
    </location>
</feature>
<evidence type="ECO:0000313" key="2">
    <source>
        <dbReference type="EMBL" id="SPD87224.1"/>
    </source>
</evidence>
<dbReference type="Pfam" id="PF07690">
    <property type="entry name" value="MFS_1"/>
    <property type="match status" value="1"/>
</dbReference>
<sequence length="411" mass="41874">MRAYREILSLPGAWQFSAAGLLARSGGAMMGLGMVLMVSALYGSYGLAGALAASNAVAWALGTATLSNLVDRYGQRRVMYPAVIVAASSLALLVIFAMLQLPAWTLFPPAIVSGATGGAPGALVRARWNHATNDPDHLHTAYALESTLDEVTFVVGPVLATALSTGVHPAAGLIAPVVLSLVGAHLLYSQRATEPPVLPRTYTDGVKPPLLQRLVLLVPGVAAVVSVNLLIGCVFGSIDVSVVAAATEWDVRAASGVVLAVFSLASGLAGFYYGARGWGSPLVSRFLWGVAAMFGASLLLLAANSVLLLSVAGVLVGVTIAPTLINGNSLIGRLVTRDRLTEGLAWMGTGIGIGVAIGSSISGQVIDAGGYHGGFMVVAGFAGLAAVIALVGRGGLGRAVRARSMDDESAH</sequence>
<dbReference type="SUPFAM" id="SSF103473">
    <property type="entry name" value="MFS general substrate transporter"/>
    <property type="match status" value="1"/>
</dbReference>